<dbReference type="EMBL" id="JBHLYR010000060">
    <property type="protein sequence ID" value="MFB9994394.1"/>
    <property type="molecule type" value="Genomic_DNA"/>
</dbReference>
<dbReference type="Gene3D" id="3.30.450.40">
    <property type="match status" value="1"/>
</dbReference>
<feature type="compositionally biased region" description="Basic and acidic residues" evidence="1">
    <location>
        <begin position="131"/>
        <end position="143"/>
    </location>
</feature>
<dbReference type="GO" id="GO:0016787">
    <property type="term" value="F:hydrolase activity"/>
    <property type="evidence" value="ECO:0007669"/>
    <property type="project" value="UniProtKB-KW"/>
</dbReference>
<dbReference type="SUPFAM" id="SSF109604">
    <property type="entry name" value="HD-domain/PDEase-like"/>
    <property type="match status" value="1"/>
</dbReference>
<dbReference type="RefSeq" id="WP_380015060.1">
    <property type="nucleotide sequence ID" value="NZ_JBHLYR010000060.1"/>
</dbReference>
<reference evidence="3 4" key="1">
    <citation type="submission" date="2024-09" db="EMBL/GenBank/DDBJ databases">
        <authorList>
            <person name="Sun Q."/>
            <person name="Mori K."/>
        </authorList>
    </citation>
    <scope>NUCLEOTIDE SEQUENCE [LARGE SCALE GENOMIC DNA]</scope>
    <source>
        <strain evidence="3 4">JCM 13503</strain>
    </source>
</reference>
<organism evidence="3 4">
    <name type="scientific">Deinococcus oregonensis</name>
    <dbReference type="NCBI Taxonomy" id="1805970"/>
    <lineage>
        <taxon>Bacteria</taxon>
        <taxon>Thermotogati</taxon>
        <taxon>Deinococcota</taxon>
        <taxon>Deinococci</taxon>
        <taxon>Deinococcales</taxon>
        <taxon>Deinococcaceae</taxon>
        <taxon>Deinococcus</taxon>
    </lineage>
</organism>
<dbReference type="Gene3D" id="1.10.3210.10">
    <property type="entry name" value="Hypothetical protein af1432"/>
    <property type="match status" value="1"/>
</dbReference>
<dbReference type="Pfam" id="PF13487">
    <property type="entry name" value="HD_5"/>
    <property type="match status" value="1"/>
</dbReference>
<dbReference type="InterPro" id="IPR037522">
    <property type="entry name" value="HD_GYP_dom"/>
</dbReference>
<dbReference type="CDD" id="cd00077">
    <property type="entry name" value="HDc"/>
    <property type="match status" value="1"/>
</dbReference>
<keyword evidence="3" id="KW-0378">Hydrolase</keyword>
<dbReference type="PANTHER" id="PTHR45228">
    <property type="entry name" value="CYCLIC DI-GMP PHOSPHODIESTERASE TM_0186-RELATED"/>
    <property type="match status" value="1"/>
</dbReference>
<dbReference type="PROSITE" id="PS51832">
    <property type="entry name" value="HD_GYP"/>
    <property type="match status" value="1"/>
</dbReference>
<dbReference type="SMART" id="SM00471">
    <property type="entry name" value="HDc"/>
    <property type="match status" value="1"/>
</dbReference>
<evidence type="ECO:0000313" key="3">
    <source>
        <dbReference type="EMBL" id="MFB9994394.1"/>
    </source>
</evidence>
<dbReference type="InterPro" id="IPR003607">
    <property type="entry name" value="HD/PDEase_dom"/>
</dbReference>
<feature type="region of interest" description="Disordered" evidence="1">
    <location>
        <begin position="113"/>
        <end position="145"/>
    </location>
</feature>
<keyword evidence="4" id="KW-1185">Reference proteome</keyword>
<accession>A0ABV6B3P2</accession>
<proteinExistence type="predicted"/>
<dbReference type="Proteomes" id="UP001589733">
    <property type="component" value="Unassembled WGS sequence"/>
</dbReference>
<dbReference type="InterPro" id="IPR029016">
    <property type="entry name" value="GAF-like_dom_sf"/>
</dbReference>
<feature type="domain" description="HD-GYP" evidence="2">
    <location>
        <begin position="612"/>
        <end position="808"/>
    </location>
</feature>
<evidence type="ECO:0000259" key="2">
    <source>
        <dbReference type="PROSITE" id="PS51832"/>
    </source>
</evidence>
<protein>
    <submittedName>
        <fullName evidence="3">HD-GYP domain-containing protein</fullName>
        <ecNumber evidence="3">3.1.4.-</ecNumber>
    </submittedName>
</protein>
<dbReference type="InterPro" id="IPR052020">
    <property type="entry name" value="Cyclic_di-GMP/3'3'-cGAMP_PDE"/>
</dbReference>
<name>A0ABV6B3P2_9DEIO</name>
<dbReference type="EC" id="3.1.4.-" evidence="3"/>
<sequence length="813" mass="87413">MGDQLNESRNTLHAPTGVAAVVASSGVGPQNTTGAAVQVAPGEARLCLHPDGHLSVEFAAPNQLRAALAWLPCIRERHLTAARLTGHARLSGTAPAGVRWPGQHRRTATADLCVDNPAQGSPINSAPAGPRRTEASERQDKPHNQPIYLRLAWPSSRAPRQPMSSVPAALPAAIPAPMLGWLTLSLPSALAAVATYWQAQGYAAQVHLSDGVRLHTAQNAAYDTASDVSEVQRPAKLIYAPDGTPLGALLVRSPQARGRAQAVPQEEEAAALQVLTLVAAQARAHCRAERRERAAHLSHLLNRDLLALATHDAPLDAPLHSAMRLVGARGAALMTVQRPEPSASAHVTPVTEVLCPIRLGSVSQTNLNRLMRSSLVRRLSLGQDPRPFVLAFGRLAARQATLVVPLRAAGPLAGAWIFQCPYWPSHPNPEAWTALIEAAQHPAHLQSLLGGLPGSGADGHLTALSLLRSLGETDIPYTLAERGLTHLTGRTGAQSGTYLTVQTIRGMDGGAGDLTSIVQVGQEQLTVPQSMLRSVASGGEQLMLSAPHPLLPLPLTSALLTPIQSSGRTTGVLALLDTREGAGPAPETPGLLALLAQRVGSAAERYMALRTLAHTREQAFRVLGKVLEYRSYETKGHTDRVTELALKLGLHLDLDFSQLTHLRWGAYLHDLGKIAIPDAVLLKTGPLTARERELMHQHVTIGELMLREQEFVPPEVLGVVRHHHERWDGRGYPDGLAQKEIPMLARLFAIVDVYDALTSERPYKKSWTQNDALFEMRRMAGTHLDPEILEQFEGMLRSMEEGTARTGSVETGL</sequence>
<evidence type="ECO:0000313" key="4">
    <source>
        <dbReference type="Proteomes" id="UP001589733"/>
    </source>
</evidence>
<dbReference type="SUPFAM" id="SSF55781">
    <property type="entry name" value="GAF domain-like"/>
    <property type="match status" value="1"/>
</dbReference>
<comment type="caution">
    <text evidence="3">The sequence shown here is derived from an EMBL/GenBank/DDBJ whole genome shotgun (WGS) entry which is preliminary data.</text>
</comment>
<gene>
    <name evidence="3" type="ORF">ACFFLM_20760</name>
</gene>
<evidence type="ECO:0000256" key="1">
    <source>
        <dbReference type="SAM" id="MobiDB-lite"/>
    </source>
</evidence>
<dbReference type="PANTHER" id="PTHR45228:SF8">
    <property type="entry name" value="TWO-COMPONENT RESPONSE REGULATOR-RELATED"/>
    <property type="match status" value="1"/>
</dbReference>